<evidence type="ECO:0000313" key="3">
    <source>
        <dbReference type="Proteomes" id="UP000886689"/>
    </source>
</evidence>
<proteinExistence type="predicted"/>
<dbReference type="EMBL" id="JADJUC010000008">
    <property type="protein sequence ID" value="MBK8524343.1"/>
    <property type="molecule type" value="Genomic_DNA"/>
</dbReference>
<reference evidence="2" key="1">
    <citation type="submission" date="2020-10" db="EMBL/GenBank/DDBJ databases">
        <title>Connecting structure to function with the recovery of over 1000 high-quality activated sludge metagenome-assembled genomes encoding full-length rRNA genes using long-read sequencing.</title>
        <authorList>
            <person name="Singleton C.M."/>
            <person name="Petriglieri F."/>
            <person name="Kristensen J.M."/>
            <person name="Kirkegaard R.H."/>
            <person name="Michaelsen T.Y."/>
            <person name="Andersen M.H."/>
            <person name="Karst S.M."/>
            <person name="Dueholm M.S."/>
            <person name="Nielsen P.H."/>
            <person name="Albertsen M."/>
        </authorList>
    </citation>
    <scope>NUCLEOTIDE SEQUENCE</scope>
    <source>
        <strain evidence="2">Hirt_18-Q3-R61-65_BATAC.395</strain>
    </source>
</reference>
<comment type="caution">
    <text evidence="2">The sequence shown here is derived from an EMBL/GenBank/DDBJ whole genome shotgun (WGS) entry which is preliminary data.</text>
</comment>
<evidence type="ECO:0000313" key="2">
    <source>
        <dbReference type="EMBL" id="MBK8524343.1"/>
    </source>
</evidence>
<dbReference type="Proteomes" id="UP000886689">
    <property type="component" value="Unassembled WGS sequence"/>
</dbReference>
<evidence type="ECO:0000256" key="1">
    <source>
        <dbReference type="SAM" id="MobiDB-lite"/>
    </source>
</evidence>
<organism evidence="2 3">
    <name type="scientific">Candidatus Proximibacter danicus</name>
    <dbReference type="NCBI Taxonomy" id="2954365"/>
    <lineage>
        <taxon>Bacteria</taxon>
        <taxon>Pseudomonadati</taxon>
        <taxon>Pseudomonadota</taxon>
        <taxon>Betaproteobacteria</taxon>
        <taxon>Candidatus Proximibacter</taxon>
    </lineage>
</organism>
<protein>
    <submittedName>
        <fullName evidence="2">Uncharacterized protein</fullName>
    </submittedName>
</protein>
<accession>A0A9D7K145</accession>
<feature type="compositionally biased region" description="Polar residues" evidence="1">
    <location>
        <begin position="37"/>
        <end position="50"/>
    </location>
</feature>
<feature type="region of interest" description="Disordered" evidence="1">
    <location>
        <begin position="30"/>
        <end position="58"/>
    </location>
</feature>
<name>A0A9D7K145_9PROT</name>
<sequence>MAISAVADSSGLSPIMQQLRLQQAQRNADQAEVSARSLRQQARVAQQSADRAQEGARSVKVQADQAQSNAGLARQQLVSMESVSQLQTGFDTARQQIAQGLTSLDQPAPVVAPVVNADGQATGTLVNVTA</sequence>
<dbReference type="AlphaFoldDB" id="A0A9D7K145"/>
<gene>
    <name evidence="2" type="ORF">IPL58_09585</name>
</gene>